<reference evidence="5" key="1">
    <citation type="submission" date="2016-01" db="EMBL/GenBank/DDBJ databases">
        <title>Draft genome of Chromobacterium sp. F49.</title>
        <authorList>
            <person name="Hong K.W."/>
        </authorList>
    </citation>
    <scope>NUCLEOTIDE SEQUENCE [LARGE SCALE GENOMIC DNA]</scope>
    <source>
        <strain evidence="5">P7IIIA</strain>
    </source>
</reference>
<evidence type="ECO:0000313" key="4">
    <source>
        <dbReference type="EMBL" id="KZE65764.1"/>
    </source>
</evidence>
<keyword evidence="5" id="KW-1185">Reference proteome</keyword>
<keyword evidence="3" id="KW-0547">Nucleotide-binding</keyword>
<comment type="similarity">
    <text evidence="3">Belongs to the TmcAL family.</text>
</comment>
<comment type="caution">
    <text evidence="4">The sequence shown here is derived from an EMBL/GenBank/DDBJ whole genome shotgun (WGS) entry which is preliminary data.</text>
</comment>
<dbReference type="GO" id="GO:0005524">
    <property type="term" value="F:ATP binding"/>
    <property type="evidence" value="ECO:0007669"/>
    <property type="project" value="UniProtKB-KW"/>
</dbReference>
<dbReference type="HAMAP" id="MF_01539">
    <property type="entry name" value="TmcAL"/>
    <property type="match status" value="1"/>
</dbReference>
<dbReference type="PANTHER" id="PTHR37825:SF1">
    <property type="entry name" value="TRNA(MET) CYTIDINE ACETATE LIGASE"/>
    <property type="match status" value="1"/>
</dbReference>
<dbReference type="Proteomes" id="UP000076567">
    <property type="component" value="Unassembled WGS sequence"/>
</dbReference>
<dbReference type="Pfam" id="PF05636">
    <property type="entry name" value="HIGH_NTase1"/>
    <property type="match status" value="1"/>
</dbReference>
<comment type="subcellular location">
    <subcellularLocation>
        <location evidence="3">Cytoplasm</location>
    </subcellularLocation>
</comment>
<keyword evidence="1 3" id="KW-0436">Ligase</keyword>
<dbReference type="OrthoDB" id="9769796at2"/>
<dbReference type="GO" id="GO:0000049">
    <property type="term" value="F:tRNA binding"/>
    <property type="evidence" value="ECO:0007669"/>
    <property type="project" value="UniProtKB-KW"/>
</dbReference>
<proteinExistence type="inferred from homology"/>
<dbReference type="GO" id="GO:0006400">
    <property type="term" value="P:tRNA modification"/>
    <property type="evidence" value="ECO:0007669"/>
    <property type="project" value="UniProtKB-UniRule"/>
</dbReference>
<comment type="function">
    <text evidence="3">Catalyzes the formation of N(4)-acetylcytidine (ac(4)C) at the wobble position of elongator tRNA(Met), using acetate and ATP as substrates. First activates an acetate ion to form acetyladenylate (Ac-AMP) and then transfers the acetyl group to tRNA to form ac(4)C34.</text>
</comment>
<comment type="caution">
    <text evidence="3">Lacks conserved residue(s) required for the propagation of feature annotation.</text>
</comment>
<sequence length="401" mass="45172">MKATGVVVEYNPFHNGHYYHLQETKKQTNADCVIAVMSGNFLQRGEPALLSKWKRTKMALLGGADIVIELPYAFATSHAPRFAFGSIFLLQALGAESFCFGSESGDISVFTKTHDSLDSQQADYQLNIRNVMSDGLSYPAAAAKAFEALNTPLPLDLSKPNNILGFEYIRASRELGNVLKPLTIKRKNADYHDVVLGKGNIASATAIREALFSKDLSKAENYMPAFTYDLMVEDQQEKGTLMNWERFFPLLRYQLLSSSPSEINSYYEVEEGLEYRMIEAIKSSDSFNTFMTLLKTKRYTWTRLQRACLHVLNKIKKEEMHQLLETPPAYIRVLGMTEKGQKYLSSVKKSLEFPLVTTVSKHDLPGLRMEARTSLVYAQGALVNKLSAEKEEFNTPPVIVK</sequence>
<evidence type="ECO:0000256" key="3">
    <source>
        <dbReference type="HAMAP-Rule" id="MF_01539"/>
    </source>
</evidence>
<accession>A0A163QU66</accession>
<comment type="catalytic activity">
    <reaction evidence="3">
        <text>cytidine(34) in elongator tRNA(Met) + acetate + ATP = N(4)-acetylcytidine(34) in elongator tRNA(Met) + AMP + diphosphate</text>
        <dbReference type="Rhea" id="RHEA:58144"/>
        <dbReference type="Rhea" id="RHEA-COMP:10693"/>
        <dbReference type="Rhea" id="RHEA-COMP:10694"/>
        <dbReference type="ChEBI" id="CHEBI:30089"/>
        <dbReference type="ChEBI" id="CHEBI:30616"/>
        <dbReference type="ChEBI" id="CHEBI:33019"/>
        <dbReference type="ChEBI" id="CHEBI:74900"/>
        <dbReference type="ChEBI" id="CHEBI:82748"/>
        <dbReference type="ChEBI" id="CHEBI:456215"/>
    </reaction>
</comment>
<keyword evidence="3" id="KW-0820">tRNA-binding</keyword>
<feature type="binding site" evidence="3">
    <location>
        <position position="186"/>
    </location>
    <ligand>
        <name>ATP</name>
        <dbReference type="ChEBI" id="CHEBI:30616"/>
    </ligand>
</feature>
<evidence type="ECO:0000256" key="2">
    <source>
        <dbReference type="ARBA" id="ARBA00022694"/>
    </source>
</evidence>
<feature type="binding site" evidence="3">
    <location>
        <position position="101"/>
    </location>
    <ligand>
        <name>ATP</name>
        <dbReference type="ChEBI" id="CHEBI:30616"/>
    </ligand>
</feature>
<dbReference type="SUPFAM" id="SSF52374">
    <property type="entry name" value="Nucleotidylyl transferase"/>
    <property type="match status" value="1"/>
</dbReference>
<keyword evidence="3" id="KW-0963">Cytoplasm</keyword>
<organism evidence="4 5">
    <name type="scientific">Fictibacillus phosphorivorans</name>
    <dbReference type="NCBI Taxonomy" id="1221500"/>
    <lineage>
        <taxon>Bacteria</taxon>
        <taxon>Bacillati</taxon>
        <taxon>Bacillota</taxon>
        <taxon>Bacilli</taxon>
        <taxon>Bacillales</taxon>
        <taxon>Fictibacillaceae</taxon>
        <taxon>Fictibacillus</taxon>
    </lineage>
</organism>
<dbReference type="GO" id="GO:0016879">
    <property type="term" value="F:ligase activity, forming carbon-nitrogen bonds"/>
    <property type="evidence" value="ECO:0007669"/>
    <property type="project" value="UniProtKB-UniRule"/>
</dbReference>
<dbReference type="EMBL" id="LRFC01000023">
    <property type="protein sequence ID" value="KZE65764.1"/>
    <property type="molecule type" value="Genomic_DNA"/>
</dbReference>
<dbReference type="PANTHER" id="PTHR37825">
    <property type="entry name" value="TRNA(MET) CYTIDINE ACETATE LIGASE"/>
    <property type="match status" value="1"/>
</dbReference>
<dbReference type="EC" id="6.3.4.-" evidence="3"/>
<protein>
    <recommendedName>
        <fullName evidence="3">tRNA(Met) cytidine acetate ligase</fullName>
        <ecNumber evidence="3">6.3.4.-</ecNumber>
    </recommendedName>
</protein>
<dbReference type="Gene3D" id="3.40.50.620">
    <property type="entry name" value="HUPs"/>
    <property type="match status" value="1"/>
</dbReference>
<dbReference type="NCBIfam" id="NF010191">
    <property type="entry name" value="PRK13670.1"/>
    <property type="match status" value="1"/>
</dbReference>
<dbReference type="AlphaFoldDB" id="A0A163QU66"/>
<gene>
    <name evidence="3" type="primary">tmcAL</name>
    <name evidence="4" type="ORF">AWM68_05125</name>
</gene>
<evidence type="ECO:0000256" key="1">
    <source>
        <dbReference type="ARBA" id="ARBA00022598"/>
    </source>
</evidence>
<dbReference type="InterPro" id="IPR014729">
    <property type="entry name" value="Rossmann-like_a/b/a_fold"/>
</dbReference>
<dbReference type="InterPro" id="IPR008513">
    <property type="entry name" value="tRNA(Met)_cyd_acetate_ligase"/>
</dbReference>
<keyword evidence="2 3" id="KW-0819">tRNA processing</keyword>
<keyword evidence="3" id="KW-0694">RNA-binding</keyword>
<dbReference type="GO" id="GO:0005737">
    <property type="term" value="C:cytoplasm"/>
    <property type="evidence" value="ECO:0007669"/>
    <property type="project" value="UniProtKB-SubCell"/>
</dbReference>
<name>A0A163QU66_9BACL</name>
<evidence type="ECO:0000313" key="5">
    <source>
        <dbReference type="Proteomes" id="UP000076567"/>
    </source>
</evidence>
<keyword evidence="3" id="KW-0067">ATP-binding</keyword>
<feature type="binding site" evidence="3">
    <location>
        <begin position="7"/>
        <end position="20"/>
    </location>
    <ligand>
        <name>ATP</name>
        <dbReference type="ChEBI" id="CHEBI:30616"/>
    </ligand>
</feature>
<feature type="binding site" evidence="3">
    <location>
        <position position="161"/>
    </location>
    <ligand>
        <name>ATP</name>
        <dbReference type="ChEBI" id="CHEBI:30616"/>
    </ligand>
</feature>